<dbReference type="GeneID" id="19203578"/>
<feature type="compositionally biased region" description="Acidic residues" evidence="1">
    <location>
        <begin position="505"/>
        <end position="525"/>
    </location>
</feature>
<comment type="caution">
    <text evidence="2">The sequence shown here is derived from an EMBL/GenBank/DDBJ whole genome shotgun (WGS) entry which is preliminary data.</text>
</comment>
<evidence type="ECO:0000313" key="2">
    <source>
        <dbReference type="EMBL" id="EIW78554.1"/>
    </source>
</evidence>
<name>A0A5M3MIE3_CONPW</name>
<protein>
    <recommendedName>
        <fullName evidence="4">F-box domain-containing protein</fullName>
    </recommendedName>
</protein>
<keyword evidence="3" id="KW-1185">Reference proteome</keyword>
<dbReference type="Gene3D" id="3.80.10.10">
    <property type="entry name" value="Ribonuclease Inhibitor"/>
    <property type="match status" value="1"/>
</dbReference>
<organism evidence="2 3">
    <name type="scientific">Coniophora puteana (strain RWD-64-598)</name>
    <name type="common">Brown rot fungus</name>
    <dbReference type="NCBI Taxonomy" id="741705"/>
    <lineage>
        <taxon>Eukaryota</taxon>
        <taxon>Fungi</taxon>
        <taxon>Dikarya</taxon>
        <taxon>Basidiomycota</taxon>
        <taxon>Agaricomycotina</taxon>
        <taxon>Agaricomycetes</taxon>
        <taxon>Agaricomycetidae</taxon>
        <taxon>Boletales</taxon>
        <taxon>Coniophorineae</taxon>
        <taxon>Coniophoraceae</taxon>
        <taxon>Coniophora</taxon>
    </lineage>
</organism>
<dbReference type="OMA" id="ANWMNTS"/>
<sequence length="569" mass="63301">MHTALLNDKIILRLACHVQDDKDISALARVCRSFSDPSLDVLWSTLDSLFPLLMCLPDDVLAIEAGQKIQTLKYTLKRSLTTADWDIFLKYSRRVFSLSSRDEFEPDLANSLKTRSNYYPIVGASVVDALSKPPTDRPFPNLRMLRWKSADHHALPLLRTLIGPTITHFLAFTNVLDKPASDLVATLGESCPYMRVFCWDTKAPFDDHAVRAFSGTVVSWKHLIHLSGVTLSAHALQSLSTSDTLLYVDATVGGSLPDSQVPKTIASTFSGPKAFLLRSPLAPGQTLATLANWMNTSMLCPDMLNVMSDTSSEGAFFDLTDAVSERCNWEALKVFHITEEVTETLTRFSQSDDILLTCPMIRPVFRFGNLTQLQIKSARTILLTSSDLLELAEALPKLAVLSINESAGWRTCPRVTMHVLRGLVTRLPSLQKLAIAFNAEGPVKEIDFEADPPGAPRVTSPNFSLNLLDSRVSPTNMMDVAAYLSDVFPQLDEFEAWTMEFPPVDAEDEDDWNDYSSDDDEDGEEEKVKSGSGGIMAPRQRWRMIEGMMNILQRVRAQEKVRCMAVTTA</sequence>
<evidence type="ECO:0000313" key="3">
    <source>
        <dbReference type="Proteomes" id="UP000053558"/>
    </source>
</evidence>
<dbReference type="EMBL" id="JH711582">
    <property type="protein sequence ID" value="EIW78554.1"/>
    <property type="molecule type" value="Genomic_DNA"/>
</dbReference>
<dbReference type="RefSeq" id="XP_007771568.1">
    <property type="nucleotide sequence ID" value="XM_007773378.1"/>
</dbReference>
<accession>A0A5M3MIE3</accession>
<evidence type="ECO:0008006" key="4">
    <source>
        <dbReference type="Google" id="ProtNLM"/>
    </source>
</evidence>
<evidence type="ECO:0000256" key="1">
    <source>
        <dbReference type="SAM" id="MobiDB-lite"/>
    </source>
</evidence>
<dbReference type="InterPro" id="IPR032675">
    <property type="entry name" value="LRR_dom_sf"/>
</dbReference>
<dbReference type="OrthoDB" id="2651843at2759"/>
<gene>
    <name evidence="2" type="ORF">CONPUDRAFT_156532</name>
</gene>
<feature type="region of interest" description="Disordered" evidence="1">
    <location>
        <begin position="502"/>
        <end position="535"/>
    </location>
</feature>
<reference evidence="3" key="1">
    <citation type="journal article" date="2012" name="Science">
        <title>The Paleozoic origin of enzymatic lignin decomposition reconstructed from 31 fungal genomes.</title>
        <authorList>
            <person name="Floudas D."/>
            <person name="Binder M."/>
            <person name="Riley R."/>
            <person name="Barry K."/>
            <person name="Blanchette R.A."/>
            <person name="Henrissat B."/>
            <person name="Martinez A.T."/>
            <person name="Otillar R."/>
            <person name="Spatafora J.W."/>
            <person name="Yadav J.S."/>
            <person name="Aerts A."/>
            <person name="Benoit I."/>
            <person name="Boyd A."/>
            <person name="Carlson A."/>
            <person name="Copeland A."/>
            <person name="Coutinho P.M."/>
            <person name="de Vries R.P."/>
            <person name="Ferreira P."/>
            <person name="Findley K."/>
            <person name="Foster B."/>
            <person name="Gaskell J."/>
            <person name="Glotzer D."/>
            <person name="Gorecki P."/>
            <person name="Heitman J."/>
            <person name="Hesse C."/>
            <person name="Hori C."/>
            <person name="Igarashi K."/>
            <person name="Jurgens J.A."/>
            <person name="Kallen N."/>
            <person name="Kersten P."/>
            <person name="Kohler A."/>
            <person name="Kuees U."/>
            <person name="Kumar T.K.A."/>
            <person name="Kuo A."/>
            <person name="LaButti K."/>
            <person name="Larrondo L.F."/>
            <person name="Lindquist E."/>
            <person name="Ling A."/>
            <person name="Lombard V."/>
            <person name="Lucas S."/>
            <person name="Lundell T."/>
            <person name="Martin R."/>
            <person name="McLaughlin D.J."/>
            <person name="Morgenstern I."/>
            <person name="Morin E."/>
            <person name="Murat C."/>
            <person name="Nagy L.G."/>
            <person name="Nolan M."/>
            <person name="Ohm R.A."/>
            <person name="Patyshakuliyeva A."/>
            <person name="Rokas A."/>
            <person name="Ruiz-Duenas F.J."/>
            <person name="Sabat G."/>
            <person name="Salamov A."/>
            <person name="Samejima M."/>
            <person name="Schmutz J."/>
            <person name="Slot J.C."/>
            <person name="St John F."/>
            <person name="Stenlid J."/>
            <person name="Sun H."/>
            <person name="Sun S."/>
            <person name="Syed K."/>
            <person name="Tsang A."/>
            <person name="Wiebenga A."/>
            <person name="Young D."/>
            <person name="Pisabarro A."/>
            <person name="Eastwood D.C."/>
            <person name="Martin F."/>
            <person name="Cullen D."/>
            <person name="Grigoriev I.V."/>
            <person name="Hibbett D.S."/>
        </authorList>
    </citation>
    <scope>NUCLEOTIDE SEQUENCE [LARGE SCALE GENOMIC DNA]</scope>
    <source>
        <strain evidence="3">RWD-64-598 SS2</strain>
    </source>
</reference>
<dbReference type="AlphaFoldDB" id="A0A5M3MIE3"/>
<proteinExistence type="predicted"/>
<dbReference type="KEGG" id="cput:CONPUDRAFT_156532"/>
<dbReference type="Proteomes" id="UP000053558">
    <property type="component" value="Unassembled WGS sequence"/>
</dbReference>